<evidence type="ECO:0000256" key="2">
    <source>
        <dbReference type="SAM" id="SignalP"/>
    </source>
</evidence>
<keyword evidence="2" id="KW-0732">Signal</keyword>
<accession>A0A7W8QPH0</accession>
<feature type="signal peptide" evidence="2">
    <location>
        <begin position="1"/>
        <end position="31"/>
    </location>
</feature>
<name>A0A7W8QPH0_9ACTN</name>
<comment type="caution">
    <text evidence="3">The sequence shown here is derived from an EMBL/GenBank/DDBJ whole genome shotgun (WGS) entry which is preliminary data.</text>
</comment>
<dbReference type="RefSeq" id="WP_184393285.1">
    <property type="nucleotide sequence ID" value="NZ_JACHDB010000001.1"/>
</dbReference>
<evidence type="ECO:0000256" key="1">
    <source>
        <dbReference type="SAM" id="MobiDB-lite"/>
    </source>
</evidence>
<dbReference type="EMBL" id="JACHDB010000001">
    <property type="protein sequence ID" value="MBB5433488.1"/>
    <property type="molecule type" value="Genomic_DNA"/>
</dbReference>
<keyword evidence="4" id="KW-1185">Reference proteome</keyword>
<organism evidence="3 4">
    <name type="scientific">Nocardiopsis composta</name>
    <dbReference type="NCBI Taxonomy" id="157465"/>
    <lineage>
        <taxon>Bacteria</taxon>
        <taxon>Bacillati</taxon>
        <taxon>Actinomycetota</taxon>
        <taxon>Actinomycetes</taxon>
        <taxon>Streptosporangiales</taxon>
        <taxon>Nocardiopsidaceae</taxon>
        <taxon>Nocardiopsis</taxon>
    </lineage>
</organism>
<feature type="region of interest" description="Disordered" evidence="1">
    <location>
        <begin position="66"/>
        <end position="94"/>
    </location>
</feature>
<protein>
    <submittedName>
        <fullName evidence="3">Uncharacterized protein</fullName>
    </submittedName>
</protein>
<proteinExistence type="predicted"/>
<evidence type="ECO:0000313" key="4">
    <source>
        <dbReference type="Proteomes" id="UP000572635"/>
    </source>
</evidence>
<feature type="chain" id="PRO_5030508764" evidence="2">
    <location>
        <begin position="32"/>
        <end position="285"/>
    </location>
</feature>
<feature type="region of interest" description="Disordered" evidence="1">
    <location>
        <begin position="108"/>
        <end position="131"/>
    </location>
</feature>
<dbReference type="Proteomes" id="UP000572635">
    <property type="component" value="Unassembled WGS sequence"/>
</dbReference>
<gene>
    <name evidence="3" type="ORF">HDA36_003572</name>
</gene>
<sequence length="285" mass="27648">MFQFARNSAKAVLVAAGAVGFVALGAGAAGAATAPSPLDPATGPLGAAAGEAVGSLAGGELPELPKLATTLPAPDTRNVAGPTGDVSGTGPRLQEGLVAVDDAVEGVRTAASPRTSQADPAEVPQGGPAGDLAGVGPQVGEALRGTAQTAMDMVVYMEQDDPKKLLQSGGETERQAAGVLPEPVAGPVGEAAPAPVTEAVPAPVETVDEAVRSVLPSTTAQLDQVAAEPPVSLDADAVAQTTEDLQDPLAVLPEPPTVPQSGGPLEDAGISVGGPVGDVAGALGL</sequence>
<evidence type="ECO:0000313" key="3">
    <source>
        <dbReference type="EMBL" id="MBB5433488.1"/>
    </source>
</evidence>
<dbReference type="AlphaFoldDB" id="A0A7W8QPH0"/>
<reference evidence="3 4" key="1">
    <citation type="submission" date="2020-08" db="EMBL/GenBank/DDBJ databases">
        <title>Sequencing the genomes of 1000 actinobacteria strains.</title>
        <authorList>
            <person name="Klenk H.-P."/>
        </authorList>
    </citation>
    <scope>NUCLEOTIDE SEQUENCE [LARGE SCALE GENOMIC DNA]</scope>
    <source>
        <strain evidence="3 4">DSM 44551</strain>
    </source>
</reference>